<name>A0A9W7GP65_9STRA</name>
<organism evidence="1 2">
    <name type="scientific">Triparma columacea</name>
    <dbReference type="NCBI Taxonomy" id="722753"/>
    <lineage>
        <taxon>Eukaryota</taxon>
        <taxon>Sar</taxon>
        <taxon>Stramenopiles</taxon>
        <taxon>Ochrophyta</taxon>
        <taxon>Bolidophyceae</taxon>
        <taxon>Parmales</taxon>
        <taxon>Triparmaceae</taxon>
        <taxon>Triparma</taxon>
    </lineage>
</organism>
<dbReference type="OrthoDB" id="10486596at2759"/>
<gene>
    <name evidence="1" type="ORF">TrCOL_g9620</name>
</gene>
<evidence type="ECO:0000313" key="2">
    <source>
        <dbReference type="Proteomes" id="UP001165065"/>
    </source>
</evidence>
<proteinExistence type="predicted"/>
<feature type="non-terminal residue" evidence="1">
    <location>
        <position position="1"/>
    </location>
</feature>
<evidence type="ECO:0000313" key="1">
    <source>
        <dbReference type="EMBL" id="GMI49261.1"/>
    </source>
</evidence>
<sequence>MVRARTSLSVEYALAFKNPGPYLKRFITVVGGMLDNMVGSNTTKADCYNLLLRVATCKFRGGVGHLDSVLTKKGHPLLFLTAICKAGLLQDLLGDPLDEGEDETYEDRGWGYVGDDASKGWCGTARTRDLESFRKSSDLTTVQKKNQIARLVRQHKDGAEVDPESETVKAARCLEELTQVYITLLGMGELESFGAGVDGVMGGGVGVGEGGGGGGGGVGGGGGIHRTMSAMVAAASRVLDMSALKVNEEYVTLFAQMAIWSNDLLSTRQLFPLSGAHQSAFIDISVWHGITKERAQKMVGESMIMVEERKDKVYKRWISIVLDSQAYGAKNATPGYLSRMNPNYIRWGVDPQTRDKYAGAAGQLLAWGIKVQKHPFLAGIPLQPPDDQYALLACMINIHTWIIWMSTDPLGAQALFEFMQVAFAVWEPGREGGISGGLEGGIFTEIGVSTAKTVLSGLMYVIKSTWAAEKLLMTGLLRGGGLTLRGMSEEQRMVWDAAMSDSNAKELFVLIAKFRSLQNWSGGKELLEIRRNVFAVDTDVISLKDVKDIHDVLEDLVMGAGKRCFEWLGTAMVKLMGGDAQILVNDGDHLEVATFALRWKDGDGRVVLTQAEALAELLVEKLAALGRSAASAWLDQYYEYMALLDVFGQLGGQIRGTQWRKQFLRNIRGSNAQRSFRVFNHAPFDDGVCSKAVVHTQKIKIGSGTTAIETNSIALGPTATVHMLLFCFFRAPLIRGLTPKLGHLHRVKCYDFAHYVFVGKNGNLNEASATSDFKNMMGRMADIVNEKRMEKQQAGPKATDFGLQNYRHVCEKLVDESYDERFSMSGREREEREVVGRATAGHGRLVAAGYTANEKFVNSTFDRTSANQISMILGLGENVAHKMGFSNRFGGRKDEARGRLVVKEDETTT</sequence>
<accession>A0A9W7GP65</accession>
<reference evidence="2" key="1">
    <citation type="journal article" date="2023" name="Commun. Biol.">
        <title>Genome analysis of Parmales, the sister group of diatoms, reveals the evolutionary specialization of diatoms from phago-mixotrophs to photoautotrophs.</title>
        <authorList>
            <person name="Ban H."/>
            <person name="Sato S."/>
            <person name="Yoshikawa S."/>
            <person name="Yamada K."/>
            <person name="Nakamura Y."/>
            <person name="Ichinomiya M."/>
            <person name="Sato N."/>
            <person name="Blanc-Mathieu R."/>
            <person name="Endo H."/>
            <person name="Kuwata A."/>
            <person name="Ogata H."/>
        </authorList>
    </citation>
    <scope>NUCLEOTIDE SEQUENCE [LARGE SCALE GENOMIC DNA]</scope>
</reference>
<dbReference type="EMBL" id="BRYA01000486">
    <property type="protein sequence ID" value="GMI49261.1"/>
    <property type="molecule type" value="Genomic_DNA"/>
</dbReference>
<dbReference type="Proteomes" id="UP001165065">
    <property type="component" value="Unassembled WGS sequence"/>
</dbReference>
<keyword evidence="2" id="KW-1185">Reference proteome</keyword>
<protein>
    <submittedName>
        <fullName evidence="1">Uncharacterized protein</fullName>
    </submittedName>
</protein>
<dbReference type="AlphaFoldDB" id="A0A9W7GP65"/>
<comment type="caution">
    <text evidence="1">The sequence shown here is derived from an EMBL/GenBank/DDBJ whole genome shotgun (WGS) entry which is preliminary data.</text>
</comment>